<gene>
    <name evidence="2" type="primary">C8H20orf85</name>
</gene>
<dbReference type="InParanoid" id="A0A6P7YWN7"/>
<keyword evidence="1" id="KW-1185">Reference proteome</keyword>
<dbReference type="GeneID" id="115476649"/>
<dbReference type="KEGG" id="muo:115476649"/>
<evidence type="ECO:0000313" key="1">
    <source>
        <dbReference type="Proteomes" id="UP000515156"/>
    </source>
</evidence>
<dbReference type="PANTHER" id="PTHR31909:SF3">
    <property type="entry name" value="SIMILAR TO PROTEIN C20ORF85 HOMOLOG"/>
    <property type="match status" value="1"/>
</dbReference>
<dbReference type="CTD" id="128602"/>
<proteinExistence type="predicted"/>
<organism evidence="1 2">
    <name type="scientific">Microcaecilia unicolor</name>
    <dbReference type="NCBI Taxonomy" id="1415580"/>
    <lineage>
        <taxon>Eukaryota</taxon>
        <taxon>Metazoa</taxon>
        <taxon>Chordata</taxon>
        <taxon>Craniata</taxon>
        <taxon>Vertebrata</taxon>
        <taxon>Euteleostomi</taxon>
        <taxon>Amphibia</taxon>
        <taxon>Gymnophiona</taxon>
        <taxon>Siphonopidae</taxon>
        <taxon>Microcaecilia</taxon>
    </lineage>
</organism>
<dbReference type="AlphaFoldDB" id="A0A6P7YWN7"/>
<dbReference type="Pfam" id="PF14945">
    <property type="entry name" value="LLC1"/>
    <property type="match status" value="1"/>
</dbReference>
<dbReference type="InterPro" id="IPR020339">
    <property type="entry name" value="C20orf85-like"/>
</dbReference>
<dbReference type="FunCoup" id="A0A6P7YWN7">
    <property type="interactions" value="7"/>
</dbReference>
<reference evidence="2" key="1">
    <citation type="submission" date="2025-08" db="UniProtKB">
        <authorList>
            <consortium name="RefSeq"/>
        </authorList>
    </citation>
    <scope>IDENTIFICATION</scope>
</reference>
<dbReference type="RefSeq" id="XP_030068991.1">
    <property type="nucleotide sequence ID" value="XM_030213131.1"/>
</dbReference>
<protein>
    <submittedName>
        <fullName evidence="2">Uncharacterized protein C20orf85 homolog</fullName>
    </submittedName>
</protein>
<dbReference type="OrthoDB" id="10031946at2759"/>
<dbReference type="PANTHER" id="PTHR31909">
    <property type="entry name" value="CHROMOSOME 20 ORF85 FAMILY MEMBER"/>
    <property type="match status" value="1"/>
</dbReference>
<sequence length="129" mass="15196">MADAGKKEVVNYLAKDRMWKHHIENENKAAKAWSYNWGFLTTPFEELIKNEKKKEKVKINLPEHFQVRPVTPIETYIKVNPSPPVPQTTQRFIGWRSAVPGLELERYGREHHGKLDFLKQMNWPTEAIE</sequence>
<dbReference type="Proteomes" id="UP000515156">
    <property type="component" value="Chromosome 8"/>
</dbReference>
<name>A0A6P7YWN7_9AMPH</name>
<evidence type="ECO:0000313" key="2">
    <source>
        <dbReference type="RefSeq" id="XP_030068991.1"/>
    </source>
</evidence>
<accession>A0A6P7YWN7</accession>